<sequence>MKNATEAAGRLSLSLNGLATDLDTEHGGTDANERDGARQVGRLNVGGLQL</sequence>
<proteinExistence type="predicted"/>
<dbReference type="Proteomes" id="UP001056610">
    <property type="component" value="Chromosome"/>
</dbReference>
<name>A0ABY4QKP8_9MYCO</name>
<reference evidence="2" key="1">
    <citation type="submission" date="2022-05" db="EMBL/GenBank/DDBJ databases">
        <title>A methanotrophic Mycobacterium dominates a cave microbial ecosystem.</title>
        <authorList>
            <person name="Van Spanning R.J.M."/>
            <person name="Guan Q."/>
            <person name="Melkonian C."/>
            <person name="Gallant J."/>
            <person name="Polerecky L."/>
            <person name="Flot J.-F."/>
            <person name="Brandt B.W."/>
            <person name="Braster M."/>
            <person name="Iturbe Espinoza P."/>
            <person name="Aerts J."/>
            <person name="Meima-Franke M."/>
            <person name="Piersma S.R."/>
            <person name="Bunduc C."/>
            <person name="Ummels R."/>
            <person name="Pain A."/>
            <person name="Fleming E.J."/>
            <person name="van der Wel N."/>
            <person name="Gherman V.D."/>
            <person name="Sarbu S.M."/>
            <person name="Bodelier P.L.E."/>
            <person name="Bitter W."/>
        </authorList>
    </citation>
    <scope>NUCLEOTIDE SEQUENCE</scope>
    <source>
        <strain evidence="2">Sulfur Cave</strain>
    </source>
</reference>
<dbReference type="RefSeq" id="WP_219068435.1">
    <property type="nucleotide sequence ID" value="NZ_CAJUXY010000037.1"/>
</dbReference>
<gene>
    <name evidence="2" type="ORF">M5I08_02595</name>
</gene>
<accession>A0ABY4QKP8</accession>
<organism evidence="2 3">
    <name type="scientific">Candidatus Mycobacterium methanotrophicum</name>
    <dbReference type="NCBI Taxonomy" id="2943498"/>
    <lineage>
        <taxon>Bacteria</taxon>
        <taxon>Bacillati</taxon>
        <taxon>Actinomycetota</taxon>
        <taxon>Actinomycetes</taxon>
        <taxon>Mycobacteriales</taxon>
        <taxon>Mycobacteriaceae</taxon>
        <taxon>Mycobacterium</taxon>
    </lineage>
</organism>
<feature type="region of interest" description="Disordered" evidence="1">
    <location>
        <begin position="22"/>
        <end position="50"/>
    </location>
</feature>
<evidence type="ECO:0000256" key="1">
    <source>
        <dbReference type="SAM" id="MobiDB-lite"/>
    </source>
</evidence>
<feature type="compositionally biased region" description="Basic and acidic residues" evidence="1">
    <location>
        <begin position="23"/>
        <end position="37"/>
    </location>
</feature>
<dbReference type="EMBL" id="CP097320">
    <property type="protein sequence ID" value="UQX11429.1"/>
    <property type="molecule type" value="Genomic_DNA"/>
</dbReference>
<evidence type="ECO:0000313" key="3">
    <source>
        <dbReference type="Proteomes" id="UP001056610"/>
    </source>
</evidence>
<protein>
    <submittedName>
        <fullName evidence="2">Uncharacterized protein</fullName>
    </submittedName>
</protein>
<evidence type="ECO:0000313" key="2">
    <source>
        <dbReference type="EMBL" id="UQX11429.1"/>
    </source>
</evidence>
<keyword evidence="3" id="KW-1185">Reference proteome</keyword>